<feature type="region of interest" description="Disordered" evidence="1">
    <location>
        <begin position="190"/>
        <end position="233"/>
    </location>
</feature>
<accession>A0A2S9YG32</accession>
<proteinExistence type="predicted"/>
<evidence type="ECO:0000313" key="3">
    <source>
        <dbReference type="Proteomes" id="UP000237968"/>
    </source>
</evidence>
<protein>
    <submittedName>
        <fullName evidence="2">Uncharacterized protein</fullName>
    </submittedName>
</protein>
<feature type="region of interest" description="Disordered" evidence="1">
    <location>
        <begin position="37"/>
        <end position="64"/>
    </location>
</feature>
<sequence>MHASLYPAIGPSGQVVFVGKDAVYGLEGLDTLTAAPEPKKKATAAKGKPKKPPAPTLELLGLGDVPTTDEAGGIDREARKGLVNPALLSRSEDGSVVVAVERAERGVQPPRCLKVRVGDGELSDLTPSVAAYDPSWLPRYLGVAADGSGVMMTTLTMLMLATAWETADLELDFEDCREIDLAPAEGVRGRHHDLPALPRCDALGEDSQQARRHRAGTRQLGSRSPPAAAAEASARSPWCNASCRLAPEFSSRARSQNAAVPGVLQVLATKPSAKRPSEAARGIAPRAPSWPARTRTRTRGVNDATLTRP</sequence>
<dbReference type="Proteomes" id="UP000237968">
    <property type="component" value="Unassembled WGS sequence"/>
</dbReference>
<feature type="region of interest" description="Disordered" evidence="1">
    <location>
        <begin position="270"/>
        <end position="309"/>
    </location>
</feature>
<name>A0A2S9YG32_9BACT</name>
<organism evidence="2 3">
    <name type="scientific">Enhygromyxa salina</name>
    <dbReference type="NCBI Taxonomy" id="215803"/>
    <lineage>
        <taxon>Bacteria</taxon>
        <taxon>Pseudomonadati</taxon>
        <taxon>Myxococcota</taxon>
        <taxon>Polyangia</taxon>
        <taxon>Nannocystales</taxon>
        <taxon>Nannocystaceae</taxon>
        <taxon>Enhygromyxa</taxon>
    </lineage>
</organism>
<comment type="caution">
    <text evidence="2">The sequence shown here is derived from an EMBL/GenBank/DDBJ whole genome shotgun (WGS) entry which is preliminary data.</text>
</comment>
<feature type="compositionally biased region" description="Basic residues" evidence="1">
    <location>
        <begin position="41"/>
        <end position="51"/>
    </location>
</feature>
<reference evidence="2 3" key="1">
    <citation type="submission" date="2018-03" db="EMBL/GenBank/DDBJ databases">
        <title>Draft Genome Sequences of the Obligatory Marine Myxobacteria Enhygromyxa salina SWB005.</title>
        <authorList>
            <person name="Poehlein A."/>
            <person name="Moghaddam J.A."/>
            <person name="Harms H."/>
            <person name="Alanjari M."/>
            <person name="Koenig G.M."/>
            <person name="Daniel R."/>
            <person name="Schaeberle T.F."/>
        </authorList>
    </citation>
    <scope>NUCLEOTIDE SEQUENCE [LARGE SCALE GENOMIC DNA]</scope>
    <source>
        <strain evidence="2 3">SWB005</strain>
    </source>
</reference>
<dbReference type="EMBL" id="PVNK01000066">
    <property type="protein sequence ID" value="PRQ04011.1"/>
    <property type="molecule type" value="Genomic_DNA"/>
</dbReference>
<gene>
    <name evidence="2" type="ORF">ENSA5_11940</name>
</gene>
<evidence type="ECO:0000313" key="2">
    <source>
        <dbReference type="EMBL" id="PRQ04011.1"/>
    </source>
</evidence>
<feature type="compositionally biased region" description="Low complexity" evidence="1">
    <location>
        <begin position="222"/>
        <end position="233"/>
    </location>
</feature>
<dbReference type="AlphaFoldDB" id="A0A2S9YG32"/>
<keyword evidence="3" id="KW-1185">Reference proteome</keyword>
<evidence type="ECO:0000256" key="1">
    <source>
        <dbReference type="SAM" id="MobiDB-lite"/>
    </source>
</evidence>